<dbReference type="HOGENOM" id="CLU_010194_38_2_1"/>
<keyword evidence="2" id="KW-0560">Oxidoreductase</keyword>
<protein>
    <recommendedName>
        <fullName evidence="6">Very-long-chain 3-oxoacyl-CoA reductase</fullName>
    </recommendedName>
</protein>
<dbReference type="RefSeq" id="XP_013272931.1">
    <property type="nucleotide sequence ID" value="XM_013417477.1"/>
</dbReference>
<reference evidence="4 5" key="1">
    <citation type="submission" date="2015-01" db="EMBL/GenBank/DDBJ databases">
        <title>The Genome Sequence of Rhinocladiella mackenzie CBS 650.93.</title>
        <authorList>
            <consortium name="The Broad Institute Genomics Platform"/>
            <person name="Cuomo C."/>
            <person name="de Hoog S."/>
            <person name="Gorbushina A."/>
            <person name="Stielow B."/>
            <person name="Teixiera M."/>
            <person name="Abouelleil A."/>
            <person name="Chapman S.B."/>
            <person name="Priest M."/>
            <person name="Young S.K."/>
            <person name="Wortman J."/>
            <person name="Nusbaum C."/>
            <person name="Birren B."/>
        </authorList>
    </citation>
    <scope>NUCLEOTIDE SEQUENCE [LARGE SCALE GENOMIC DNA]</scope>
    <source>
        <strain evidence="4 5">CBS 650.93</strain>
    </source>
</reference>
<name>A0A0D2J9K3_9EURO</name>
<evidence type="ECO:0000256" key="1">
    <source>
        <dbReference type="ARBA" id="ARBA00006484"/>
    </source>
</evidence>
<dbReference type="STRING" id="1442369.A0A0D2J9K3"/>
<dbReference type="GO" id="GO:0005783">
    <property type="term" value="C:endoplasmic reticulum"/>
    <property type="evidence" value="ECO:0007669"/>
    <property type="project" value="TreeGrafter"/>
</dbReference>
<evidence type="ECO:0000256" key="2">
    <source>
        <dbReference type="ARBA" id="ARBA00023002"/>
    </source>
</evidence>
<dbReference type="InterPro" id="IPR051019">
    <property type="entry name" value="VLCFA-Steroid_DH"/>
</dbReference>
<dbReference type="VEuPathDB" id="FungiDB:Z518_03767"/>
<dbReference type="Proteomes" id="UP000053617">
    <property type="component" value="Unassembled WGS sequence"/>
</dbReference>
<keyword evidence="3" id="KW-0472">Membrane</keyword>
<evidence type="ECO:0000313" key="5">
    <source>
        <dbReference type="Proteomes" id="UP000053617"/>
    </source>
</evidence>
<keyword evidence="3" id="KW-1133">Transmembrane helix</keyword>
<proteinExistence type="inferred from homology"/>
<dbReference type="AlphaFoldDB" id="A0A0D2J9K3"/>
<evidence type="ECO:0000313" key="4">
    <source>
        <dbReference type="EMBL" id="KIX05795.1"/>
    </source>
</evidence>
<keyword evidence="3" id="KW-0812">Transmembrane</keyword>
<dbReference type="SUPFAM" id="SSF51735">
    <property type="entry name" value="NAD(P)-binding Rossmann-fold domains"/>
    <property type="match status" value="1"/>
</dbReference>
<evidence type="ECO:0008006" key="6">
    <source>
        <dbReference type="Google" id="ProtNLM"/>
    </source>
</evidence>
<dbReference type="GO" id="GO:0016491">
    <property type="term" value="F:oxidoreductase activity"/>
    <property type="evidence" value="ECO:0007669"/>
    <property type="project" value="UniProtKB-KW"/>
</dbReference>
<feature type="transmembrane region" description="Helical" evidence="3">
    <location>
        <begin position="6"/>
        <end position="24"/>
    </location>
</feature>
<dbReference type="InterPro" id="IPR036291">
    <property type="entry name" value="NAD(P)-bd_dom_sf"/>
</dbReference>
<organism evidence="4 5">
    <name type="scientific">Rhinocladiella mackenziei CBS 650.93</name>
    <dbReference type="NCBI Taxonomy" id="1442369"/>
    <lineage>
        <taxon>Eukaryota</taxon>
        <taxon>Fungi</taxon>
        <taxon>Dikarya</taxon>
        <taxon>Ascomycota</taxon>
        <taxon>Pezizomycotina</taxon>
        <taxon>Eurotiomycetes</taxon>
        <taxon>Chaetothyriomycetidae</taxon>
        <taxon>Chaetothyriales</taxon>
        <taxon>Herpotrichiellaceae</taxon>
        <taxon>Rhinocladiella</taxon>
    </lineage>
</organism>
<dbReference type="PIRSF" id="PIRSF000126">
    <property type="entry name" value="11-beta-HSD1"/>
    <property type="match status" value="1"/>
</dbReference>
<dbReference type="OrthoDB" id="47007at2759"/>
<comment type="similarity">
    <text evidence="1">Belongs to the short-chain dehydrogenases/reductases (SDR) family.</text>
</comment>
<dbReference type="PANTHER" id="PTHR43899">
    <property type="entry name" value="RH59310P"/>
    <property type="match status" value="1"/>
</dbReference>
<dbReference type="Pfam" id="PF00106">
    <property type="entry name" value="adh_short"/>
    <property type="match status" value="1"/>
</dbReference>
<keyword evidence="5" id="KW-1185">Reference proteome</keyword>
<dbReference type="PRINTS" id="PR00081">
    <property type="entry name" value="GDHRDH"/>
</dbReference>
<dbReference type="Gene3D" id="3.40.50.720">
    <property type="entry name" value="NAD(P)-binding Rossmann-like Domain"/>
    <property type="match status" value="1"/>
</dbReference>
<dbReference type="InterPro" id="IPR002347">
    <property type="entry name" value="SDR_fam"/>
</dbReference>
<sequence length="321" mass="35134">MATSTRIYPVSSLVGFLTLSWFLYKAVELVRFLLHSSKLSRYQHTTSGGKSWALVTGASDGIGKGFAQELCSRGFNVVLHGRNEKKLAGVKDELEKEFKCEIRLLVLDAAADWNPTSESTVLAVLKDLTLTVVVNNVGGSGGIRPDWAALTEISAADLDTWINLNTRFMSQITRLVLPLLAQNQPALILNVSSASEQVPTPYLVAYAAAKAYVSRWCVSLNCEMVAENLDVEIKSLDLGMVVTAGAERDDSMLSLFMPSARTVAKTSLDKVGCGHVVVTPYWPHILQFGVLSALPDWILQKMVIKITKDEMVRMRKTGVGK</sequence>
<evidence type="ECO:0000256" key="3">
    <source>
        <dbReference type="SAM" id="Phobius"/>
    </source>
</evidence>
<dbReference type="PANTHER" id="PTHR43899:SF13">
    <property type="entry name" value="RH59310P"/>
    <property type="match status" value="1"/>
</dbReference>
<dbReference type="EMBL" id="KN847477">
    <property type="protein sequence ID" value="KIX05795.1"/>
    <property type="molecule type" value="Genomic_DNA"/>
</dbReference>
<accession>A0A0D2J9K3</accession>
<dbReference type="GeneID" id="25291838"/>
<gene>
    <name evidence="4" type="ORF">Z518_03767</name>
</gene>